<organism evidence="2 3">
    <name type="scientific">Abyssobacteria bacterium (strain SURF_5)</name>
    <dbReference type="NCBI Taxonomy" id="2093360"/>
    <lineage>
        <taxon>Bacteria</taxon>
        <taxon>Pseudomonadati</taxon>
        <taxon>Candidatus Hydrogenedentota</taxon>
        <taxon>Candidatus Abyssobacteria</taxon>
    </lineage>
</organism>
<evidence type="ECO:0000256" key="1">
    <source>
        <dbReference type="SAM" id="SignalP"/>
    </source>
</evidence>
<dbReference type="PROSITE" id="PS51257">
    <property type="entry name" value="PROKAR_LIPOPROTEIN"/>
    <property type="match status" value="1"/>
</dbReference>
<proteinExistence type="predicted"/>
<feature type="signal peptide" evidence="1">
    <location>
        <begin position="1"/>
        <end position="29"/>
    </location>
</feature>
<dbReference type="AlphaFoldDB" id="A0A3A4NMW6"/>
<sequence>MIGRCTLLKFYLVFVLSLASLVSVGCAHAQTAPDSLPPEPIEIETPVEGEILLVLSSDISLPLPAEMEESASSGNNLSSPGSR</sequence>
<reference evidence="2 3" key="1">
    <citation type="journal article" date="2017" name="ISME J.">
        <title>Energy and carbon metabolisms in a deep terrestrial subsurface fluid microbial community.</title>
        <authorList>
            <person name="Momper L."/>
            <person name="Jungbluth S.P."/>
            <person name="Lee M.D."/>
            <person name="Amend J.P."/>
        </authorList>
    </citation>
    <scope>NUCLEOTIDE SEQUENCE [LARGE SCALE GENOMIC DNA]</scope>
    <source>
        <strain evidence="2">SURF_5</strain>
    </source>
</reference>
<keyword evidence="1" id="KW-0732">Signal</keyword>
<accession>A0A3A4NMW6</accession>
<evidence type="ECO:0000313" key="2">
    <source>
        <dbReference type="EMBL" id="RJP21817.1"/>
    </source>
</evidence>
<protein>
    <recommendedName>
        <fullName evidence="4">Secreted protein</fullName>
    </recommendedName>
</protein>
<comment type="caution">
    <text evidence="2">The sequence shown here is derived from an EMBL/GenBank/DDBJ whole genome shotgun (WGS) entry which is preliminary data.</text>
</comment>
<gene>
    <name evidence="2" type="ORF">C4520_09170</name>
</gene>
<dbReference type="EMBL" id="QZKU01000064">
    <property type="protein sequence ID" value="RJP21817.1"/>
    <property type="molecule type" value="Genomic_DNA"/>
</dbReference>
<feature type="chain" id="PRO_5017269534" description="Secreted protein" evidence="1">
    <location>
        <begin position="30"/>
        <end position="83"/>
    </location>
</feature>
<dbReference type="Proteomes" id="UP000265882">
    <property type="component" value="Unassembled WGS sequence"/>
</dbReference>
<evidence type="ECO:0000313" key="3">
    <source>
        <dbReference type="Proteomes" id="UP000265882"/>
    </source>
</evidence>
<evidence type="ECO:0008006" key="4">
    <source>
        <dbReference type="Google" id="ProtNLM"/>
    </source>
</evidence>
<name>A0A3A4NMW6_ABYX5</name>